<feature type="compositionally biased region" description="Polar residues" evidence="1">
    <location>
        <begin position="105"/>
        <end position="130"/>
    </location>
</feature>
<reference evidence="2" key="1">
    <citation type="submission" date="2021-01" db="EMBL/GenBank/DDBJ databases">
        <authorList>
            <person name="Corre E."/>
            <person name="Pelletier E."/>
            <person name="Niang G."/>
            <person name="Scheremetjew M."/>
            <person name="Finn R."/>
            <person name="Kale V."/>
            <person name="Holt S."/>
            <person name="Cochrane G."/>
            <person name="Meng A."/>
            <person name="Brown T."/>
            <person name="Cohen L."/>
        </authorList>
    </citation>
    <scope>NUCLEOTIDE SEQUENCE</scope>
    <source>
        <strain evidence="2">NIES-2562</strain>
    </source>
</reference>
<feature type="compositionally biased region" description="Basic and acidic residues" evidence="1">
    <location>
        <begin position="173"/>
        <end position="184"/>
    </location>
</feature>
<proteinExistence type="predicted"/>
<accession>A0A7S3DJC9</accession>
<dbReference type="AlphaFoldDB" id="A0A7S3DJC9"/>
<protein>
    <submittedName>
        <fullName evidence="2">Uncharacterized protein</fullName>
    </submittedName>
</protein>
<name>A0A7S3DJC9_9EUKA</name>
<sequence length="184" mass="20620">MRTKLDKTTYTAPNGFSVDLLSLHQNEYIVKRPVTPDTVKNSMSGLIKSVKKERMQYETLSSFIRAECRRTASPDTLRFSRTDEWTTPKPLPLSPNARRKKGTESSHSMSGTTREYLTSIGGSVMSQSTIPDDARLQHDPDIEVIDFTPHERTGTGEEGRGGERDEGEEGEEGKEAKEGQEGRR</sequence>
<organism evidence="2">
    <name type="scientific">Palpitomonas bilix</name>
    <dbReference type="NCBI Taxonomy" id="652834"/>
    <lineage>
        <taxon>Eukaryota</taxon>
        <taxon>Eukaryota incertae sedis</taxon>
    </lineage>
</organism>
<feature type="compositionally biased region" description="Basic and acidic residues" evidence="1">
    <location>
        <begin position="132"/>
        <end position="141"/>
    </location>
</feature>
<dbReference type="EMBL" id="HBIB01032699">
    <property type="protein sequence ID" value="CAE0258936.1"/>
    <property type="molecule type" value="Transcribed_RNA"/>
</dbReference>
<feature type="compositionally biased region" description="Basic and acidic residues" evidence="1">
    <location>
        <begin position="148"/>
        <end position="164"/>
    </location>
</feature>
<evidence type="ECO:0000256" key="1">
    <source>
        <dbReference type="SAM" id="MobiDB-lite"/>
    </source>
</evidence>
<evidence type="ECO:0000313" key="2">
    <source>
        <dbReference type="EMBL" id="CAE0258936.1"/>
    </source>
</evidence>
<gene>
    <name evidence="2" type="ORF">PBIL07802_LOCUS21203</name>
</gene>
<feature type="region of interest" description="Disordered" evidence="1">
    <location>
        <begin position="79"/>
        <end position="184"/>
    </location>
</feature>